<gene>
    <name evidence="2" type="ORF">Psuf_043360</name>
</gene>
<proteinExistence type="predicted"/>
<feature type="domain" description="DUF2087" evidence="1">
    <location>
        <begin position="105"/>
        <end position="171"/>
    </location>
</feature>
<dbReference type="AlphaFoldDB" id="A0A6F8YLU5"/>
<dbReference type="Pfam" id="PF09860">
    <property type="entry name" value="DUF2087"/>
    <property type="match status" value="1"/>
</dbReference>
<evidence type="ECO:0000313" key="2">
    <source>
        <dbReference type="EMBL" id="BCB87023.1"/>
    </source>
</evidence>
<dbReference type="InterPro" id="IPR018656">
    <property type="entry name" value="DUF2087"/>
</dbReference>
<accession>A0A6F8YLU5</accession>
<dbReference type="RefSeq" id="WP_173158658.1">
    <property type="nucleotide sequence ID" value="NZ_AP022871.1"/>
</dbReference>
<sequence>MRPDALCGLLAEPDRLTAFAAVVLGAATPAAVAASTGLPARQVAVALGRLETGGLVATVDGHLVAEATAFKEAVREHAPPPAAEVDLDPDRAKASVLRIFVRDGRIVRMPAARGKRRIILEHVAASFEPGIRYPERAVDAILRAWHDDHASLRRYMIDEGLMSREDGVYWRSGGYVQV</sequence>
<reference evidence="2 3" key="1">
    <citation type="submission" date="2020-03" db="EMBL/GenBank/DDBJ databases">
        <title>Whole genome shotgun sequence of Phytohabitans suffuscus NBRC 105367.</title>
        <authorList>
            <person name="Komaki H."/>
            <person name="Tamura T."/>
        </authorList>
    </citation>
    <scope>NUCLEOTIDE SEQUENCE [LARGE SCALE GENOMIC DNA]</scope>
    <source>
        <strain evidence="2 3">NBRC 105367</strain>
    </source>
</reference>
<organism evidence="2 3">
    <name type="scientific">Phytohabitans suffuscus</name>
    <dbReference type="NCBI Taxonomy" id="624315"/>
    <lineage>
        <taxon>Bacteria</taxon>
        <taxon>Bacillati</taxon>
        <taxon>Actinomycetota</taxon>
        <taxon>Actinomycetes</taxon>
        <taxon>Micromonosporales</taxon>
        <taxon>Micromonosporaceae</taxon>
    </lineage>
</organism>
<protein>
    <recommendedName>
        <fullName evidence="1">DUF2087 domain-containing protein</fullName>
    </recommendedName>
</protein>
<evidence type="ECO:0000259" key="1">
    <source>
        <dbReference type="Pfam" id="PF09860"/>
    </source>
</evidence>
<keyword evidence="3" id="KW-1185">Reference proteome</keyword>
<evidence type="ECO:0000313" key="3">
    <source>
        <dbReference type="Proteomes" id="UP000503011"/>
    </source>
</evidence>
<dbReference type="Proteomes" id="UP000503011">
    <property type="component" value="Chromosome"/>
</dbReference>
<dbReference type="KEGG" id="psuu:Psuf_043360"/>
<dbReference type="EMBL" id="AP022871">
    <property type="protein sequence ID" value="BCB87023.1"/>
    <property type="molecule type" value="Genomic_DNA"/>
</dbReference>
<name>A0A6F8YLU5_9ACTN</name>
<reference evidence="2 3" key="2">
    <citation type="submission" date="2020-03" db="EMBL/GenBank/DDBJ databases">
        <authorList>
            <person name="Ichikawa N."/>
            <person name="Kimura A."/>
            <person name="Kitahashi Y."/>
            <person name="Uohara A."/>
        </authorList>
    </citation>
    <scope>NUCLEOTIDE SEQUENCE [LARGE SCALE GENOMIC DNA]</scope>
    <source>
        <strain evidence="2 3">NBRC 105367</strain>
    </source>
</reference>